<dbReference type="PANTHER" id="PTHR31302">
    <property type="entry name" value="TRANSMEMBRANE PROTEIN WITH METALLOPHOSPHOESTERASE DOMAIN-RELATED"/>
    <property type="match status" value="1"/>
</dbReference>
<sequence>MKIYAISDLHLSKSDPKPMNIFGNAWTDHWHKIRYDWRNKVNTDDVVLIPGDISWAITLEGALPDLLEIGELPGKKILIKGNHDYWWESPTKIRNILSHNMFIIQNDFIDIGEYNVCGTRGWLLPEDDRFKKDDEKIYKRELLRLEMSLNKAVKASDKPIIVMIHYPPVNEKNSISEFVHIMKRFDVLACVYGHLHGESLKNTMEGSIEGIDFYNVSCDYLDFSLKGITPVKRNRII</sequence>
<name>A0A0P8WZX9_9CLOT</name>
<dbReference type="Proteomes" id="UP000050326">
    <property type="component" value="Unassembled WGS sequence"/>
</dbReference>
<accession>A0A0P8WZX9</accession>
<dbReference type="STRING" id="36849.OXPF_22290"/>
<feature type="domain" description="Calcineurin-like phosphoesterase" evidence="1">
    <location>
        <begin position="1"/>
        <end position="197"/>
    </location>
</feature>
<dbReference type="Pfam" id="PF00149">
    <property type="entry name" value="Metallophos"/>
    <property type="match status" value="1"/>
</dbReference>
<dbReference type="EMBL" id="LKET01000032">
    <property type="protein sequence ID" value="KPU44063.1"/>
    <property type="molecule type" value="Genomic_DNA"/>
</dbReference>
<organism evidence="2 3">
    <name type="scientific">Oxobacter pfennigii</name>
    <dbReference type="NCBI Taxonomy" id="36849"/>
    <lineage>
        <taxon>Bacteria</taxon>
        <taxon>Bacillati</taxon>
        <taxon>Bacillota</taxon>
        <taxon>Clostridia</taxon>
        <taxon>Eubacteriales</taxon>
        <taxon>Clostridiaceae</taxon>
        <taxon>Oxobacter</taxon>
    </lineage>
</organism>
<reference evidence="2 3" key="1">
    <citation type="submission" date="2015-09" db="EMBL/GenBank/DDBJ databases">
        <title>Genome sequence of Oxobacter pfennigii DSM 3222.</title>
        <authorList>
            <person name="Poehlein A."/>
            <person name="Bengelsdorf F.R."/>
            <person name="Schiel-Bengelsdorf B."/>
            <person name="Duerre P."/>
            <person name="Daniel R."/>
        </authorList>
    </citation>
    <scope>NUCLEOTIDE SEQUENCE [LARGE SCALE GENOMIC DNA]</scope>
    <source>
        <strain evidence="2 3">DSM 3222</strain>
    </source>
</reference>
<evidence type="ECO:0000313" key="2">
    <source>
        <dbReference type="EMBL" id="KPU44063.1"/>
    </source>
</evidence>
<dbReference type="PIRSF" id="PIRSF033094">
    <property type="entry name" value="Pesterase_CT488"/>
    <property type="match status" value="1"/>
</dbReference>
<dbReference type="SUPFAM" id="SSF56300">
    <property type="entry name" value="Metallo-dependent phosphatases"/>
    <property type="match status" value="1"/>
</dbReference>
<gene>
    <name evidence="2" type="primary">cpdA_3</name>
    <name evidence="2" type="ORF">OXPF_22290</name>
</gene>
<dbReference type="AlphaFoldDB" id="A0A0P8WZX9"/>
<dbReference type="OrthoDB" id="8610138at2"/>
<keyword evidence="2" id="KW-0378">Hydrolase</keyword>
<dbReference type="Gene3D" id="3.60.21.10">
    <property type="match status" value="1"/>
</dbReference>
<dbReference type="InterPro" id="IPR029052">
    <property type="entry name" value="Metallo-depent_PP-like"/>
</dbReference>
<proteinExistence type="predicted"/>
<evidence type="ECO:0000259" key="1">
    <source>
        <dbReference type="Pfam" id="PF00149"/>
    </source>
</evidence>
<comment type="caution">
    <text evidence="2">The sequence shown here is derived from an EMBL/GenBank/DDBJ whole genome shotgun (WGS) entry which is preliminary data.</text>
</comment>
<protein>
    <submittedName>
        <fullName evidence="2">3',5'-cyclic adenosine monophosphate phosphodiesterase CpdA</fullName>
        <ecNumber evidence="2">3.1.4.17</ecNumber>
    </submittedName>
</protein>
<dbReference type="EC" id="3.1.4.17" evidence="2"/>
<evidence type="ECO:0000313" key="3">
    <source>
        <dbReference type="Proteomes" id="UP000050326"/>
    </source>
</evidence>
<keyword evidence="3" id="KW-1185">Reference proteome</keyword>
<dbReference type="RefSeq" id="WP_054875264.1">
    <property type="nucleotide sequence ID" value="NZ_LKET01000032.1"/>
</dbReference>
<dbReference type="GO" id="GO:0004114">
    <property type="term" value="F:3',5'-cyclic-nucleotide phosphodiesterase activity"/>
    <property type="evidence" value="ECO:0007669"/>
    <property type="project" value="UniProtKB-EC"/>
</dbReference>
<dbReference type="PANTHER" id="PTHR31302:SF22">
    <property type="entry name" value="PHOSPHOESTERASE"/>
    <property type="match status" value="1"/>
</dbReference>
<dbReference type="InterPro" id="IPR014578">
    <property type="entry name" value="Pesterase_CT488"/>
</dbReference>
<dbReference type="InterPro" id="IPR004843">
    <property type="entry name" value="Calcineurin-like_PHP"/>
</dbReference>
<dbReference type="InterPro" id="IPR051158">
    <property type="entry name" value="Metallophosphoesterase_sf"/>
</dbReference>